<evidence type="ECO:0000313" key="2">
    <source>
        <dbReference type="Proteomes" id="UP001456344"/>
    </source>
</evidence>
<evidence type="ECO:0000313" key="1">
    <source>
        <dbReference type="EMBL" id="WYW15284.1"/>
    </source>
</evidence>
<proteinExistence type="predicted"/>
<accession>A0ACD5B7M7</accession>
<sequence>MVKHKVPGLKLGGGKGKWVFGALVVLALVLIVKAPIEAAAFGKSVFGAIDTAATSVVTFFNSF</sequence>
<reference evidence="1" key="1">
    <citation type="submission" date="2023-10" db="EMBL/GenBank/DDBJ databases">
        <title>Whole genome sequencing of actinobacterial strain Amycolatopsis sp. (BCA-696) identifies the underlying plant growth-promoting genes.</title>
        <authorList>
            <person name="Gandham P."/>
            <person name="Vadla N."/>
            <person name="Saji A."/>
            <person name="Srinivas V."/>
            <person name="Ruperao P."/>
            <person name="Selvanayagam S."/>
            <person name="Saxena R.K."/>
            <person name="Rathore A."/>
            <person name="Gopalakrishnan S."/>
            <person name="Thakur V."/>
        </authorList>
    </citation>
    <scope>NUCLEOTIDE SEQUENCE</scope>
    <source>
        <strain evidence="1">BCA-696</strain>
    </source>
</reference>
<dbReference type="EMBL" id="CP150484">
    <property type="protein sequence ID" value="WYW15284.1"/>
    <property type="molecule type" value="Genomic_DNA"/>
</dbReference>
<organism evidence="1 2">
    <name type="scientific">Amycolatopsis coloradensis</name>
    <dbReference type="NCBI Taxonomy" id="76021"/>
    <lineage>
        <taxon>Bacteria</taxon>
        <taxon>Bacillati</taxon>
        <taxon>Actinomycetota</taxon>
        <taxon>Actinomycetes</taxon>
        <taxon>Pseudonocardiales</taxon>
        <taxon>Pseudonocardiaceae</taxon>
        <taxon>Amycolatopsis</taxon>
    </lineage>
</organism>
<name>A0ACD5B7M7_9PSEU</name>
<dbReference type="Proteomes" id="UP001456344">
    <property type="component" value="Chromosome"/>
</dbReference>
<protein>
    <submittedName>
        <fullName evidence="1">Uncharacterized protein</fullName>
    </submittedName>
</protein>
<gene>
    <name evidence="1" type="ORF">LCL61_06925</name>
</gene>
<keyword evidence="2" id="KW-1185">Reference proteome</keyword>